<gene>
    <name evidence="2" type="ORF">C5746_18070</name>
</gene>
<evidence type="ECO:0000313" key="3">
    <source>
        <dbReference type="Proteomes" id="UP000252698"/>
    </source>
</evidence>
<protein>
    <recommendedName>
        <fullName evidence="4">Peptidoglycan-binding protein</fullName>
    </recommendedName>
</protein>
<proteinExistence type="predicted"/>
<feature type="signal peptide" evidence="1">
    <location>
        <begin position="1"/>
        <end position="25"/>
    </location>
</feature>
<dbReference type="Proteomes" id="UP000252698">
    <property type="component" value="Chromosome"/>
</dbReference>
<accession>A0A2Z5JDV3</accession>
<dbReference type="EMBL" id="CP027306">
    <property type="protein sequence ID" value="AXE78519.1"/>
    <property type="molecule type" value="Genomic_DNA"/>
</dbReference>
<dbReference type="RefSeq" id="WP_114245101.1">
    <property type="nucleotide sequence ID" value="NZ_CP027306.1"/>
</dbReference>
<sequence>MGLLSGRMVIAATASVLLAAGTAQASPAKYARHADAAAQLKKAGITWTSSGNCSDWNKKSCTSFTQINKATIEGTIAFKKVSGCKVIVTGGTEKGHSSGTYSHRNGYKTDISTKISCVNNYITRKFAKAGKRSDGAALYKSPAGNVYAREGSHWDITHYNSKA</sequence>
<reference evidence="2 3" key="1">
    <citation type="journal article" date="2018" name="Front. Microbiol.">
        <title>Genome Sequencing of Streptomyces atratus SCSIOZH16 and Activation Production of Nocardamine via Metabolic Engineering.</title>
        <authorList>
            <person name="Li Y."/>
            <person name="Zhang C."/>
            <person name="Liu C."/>
            <person name="Ju J."/>
            <person name="Ma J."/>
        </authorList>
    </citation>
    <scope>NUCLEOTIDE SEQUENCE [LARGE SCALE GENOMIC DNA]</scope>
    <source>
        <strain evidence="2 3">SCSIO_ZH16</strain>
    </source>
</reference>
<dbReference type="GeneID" id="95520365"/>
<evidence type="ECO:0008006" key="4">
    <source>
        <dbReference type="Google" id="ProtNLM"/>
    </source>
</evidence>
<feature type="chain" id="PRO_5016340804" description="Peptidoglycan-binding protein" evidence="1">
    <location>
        <begin position="26"/>
        <end position="163"/>
    </location>
</feature>
<keyword evidence="1" id="KW-0732">Signal</keyword>
<evidence type="ECO:0000313" key="2">
    <source>
        <dbReference type="EMBL" id="AXE78519.1"/>
    </source>
</evidence>
<name>A0A2Z5JDV3_STRAR</name>
<evidence type="ECO:0000256" key="1">
    <source>
        <dbReference type="SAM" id="SignalP"/>
    </source>
</evidence>
<dbReference type="KEGG" id="sata:C5746_18070"/>
<organism evidence="2 3">
    <name type="scientific">Streptomyces atratus</name>
    <dbReference type="NCBI Taxonomy" id="1893"/>
    <lineage>
        <taxon>Bacteria</taxon>
        <taxon>Bacillati</taxon>
        <taxon>Actinomycetota</taxon>
        <taxon>Actinomycetes</taxon>
        <taxon>Kitasatosporales</taxon>
        <taxon>Streptomycetaceae</taxon>
        <taxon>Streptomyces</taxon>
    </lineage>
</organism>
<dbReference type="AlphaFoldDB" id="A0A2Z5JDV3"/>